<evidence type="ECO:0000256" key="1">
    <source>
        <dbReference type="ARBA" id="ARBA00004123"/>
    </source>
</evidence>
<proteinExistence type="predicted"/>
<dbReference type="EMBL" id="JAJSOF020000001">
    <property type="protein sequence ID" value="KAJ4451049.1"/>
    <property type="molecule type" value="Genomic_DNA"/>
</dbReference>
<comment type="caution">
    <text evidence="2">The sequence shown here is derived from an EMBL/GenBank/DDBJ whole genome shotgun (WGS) entry which is preliminary data.</text>
</comment>
<accession>A0ABQ8TWG8</accession>
<organism evidence="2 3">
    <name type="scientific">Periplaneta americana</name>
    <name type="common">American cockroach</name>
    <name type="synonym">Blatta americana</name>
    <dbReference type="NCBI Taxonomy" id="6978"/>
    <lineage>
        <taxon>Eukaryota</taxon>
        <taxon>Metazoa</taxon>
        <taxon>Ecdysozoa</taxon>
        <taxon>Arthropoda</taxon>
        <taxon>Hexapoda</taxon>
        <taxon>Insecta</taxon>
        <taxon>Pterygota</taxon>
        <taxon>Neoptera</taxon>
        <taxon>Polyneoptera</taxon>
        <taxon>Dictyoptera</taxon>
        <taxon>Blattodea</taxon>
        <taxon>Blattoidea</taxon>
        <taxon>Blattidae</taxon>
        <taxon>Blattinae</taxon>
        <taxon>Periplaneta</taxon>
    </lineage>
</organism>
<protein>
    <recommendedName>
        <fullName evidence="4">Transposase</fullName>
    </recommendedName>
</protein>
<evidence type="ECO:0000313" key="2">
    <source>
        <dbReference type="EMBL" id="KAJ4451049.1"/>
    </source>
</evidence>
<dbReference type="InterPro" id="IPR009057">
    <property type="entry name" value="Homeodomain-like_sf"/>
</dbReference>
<reference evidence="2 3" key="1">
    <citation type="journal article" date="2022" name="Allergy">
        <title>Genome assembly and annotation of Periplaneta americana reveal a comprehensive cockroach allergen profile.</title>
        <authorList>
            <person name="Wang L."/>
            <person name="Xiong Q."/>
            <person name="Saelim N."/>
            <person name="Wang L."/>
            <person name="Nong W."/>
            <person name="Wan A.T."/>
            <person name="Shi M."/>
            <person name="Liu X."/>
            <person name="Cao Q."/>
            <person name="Hui J.H.L."/>
            <person name="Sookrung N."/>
            <person name="Leung T.F."/>
            <person name="Tungtrongchitr A."/>
            <person name="Tsui S.K.W."/>
        </authorList>
    </citation>
    <scope>NUCLEOTIDE SEQUENCE [LARGE SCALE GENOMIC DNA]</scope>
    <source>
        <strain evidence="2">PWHHKU_190912</strain>
    </source>
</reference>
<sequence length="137" mass="15895">VMQRNYKMVDMREVEVAQAVTLIQQGWTYHQIASDSCYSVSVVYRAVKGYRESGHGGKYCSQMNQDSRWTITCLEMYEEHLNEPNILEINKFGGGSILVWATIRVDEYTSSQHSRLVRSMSRRYQAVIHVHGGHTRY</sequence>
<name>A0ABQ8TWG8_PERAM</name>
<dbReference type="Proteomes" id="UP001148838">
    <property type="component" value="Unassembled WGS sequence"/>
</dbReference>
<dbReference type="SUPFAM" id="SSF46689">
    <property type="entry name" value="Homeodomain-like"/>
    <property type="match status" value="1"/>
</dbReference>
<dbReference type="Pfam" id="PF13384">
    <property type="entry name" value="HTH_23"/>
    <property type="match status" value="1"/>
</dbReference>
<keyword evidence="3" id="KW-1185">Reference proteome</keyword>
<evidence type="ECO:0008006" key="4">
    <source>
        <dbReference type="Google" id="ProtNLM"/>
    </source>
</evidence>
<comment type="subcellular location">
    <subcellularLocation>
        <location evidence="1">Nucleus</location>
    </subcellularLocation>
</comment>
<gene>
    <name evidence="2" type="ORF">ANN_02485</name>
</gene>
<evidence type="ECO:0000313" key="3">
    <source>
        <dbReference type="Proteomes" id="UP001148838"/>
    </source>
</evidence>
<feature type="non-terminal residue" evidence="2">
    <location>
        <position position="1"/>
    </location>
</feature>